<dbReference type="PANTHER" id="PTHR15680:SF9">
    <property type="entry name" value="LARGE RIBOSOMAL SUBUNIT PROTEIN BL19M"/>
    <property type="match status" value="1"/>
</dbReference>
<dbReference type="Proteomes" id="UP001075354">
    <property type="component" value="Chromosome 1"/>
</dbReference>
<evidence type="ECO:0000313" key="11">
    <source>
        <dbReference type="Proteomes" id="UP001075354"/>
    </source>
</evidence>
<dbReference type="Pfam" id="PF01245">
    <property type="entry name" value="Ribosomal_L19"/>
    <property type="match status" value="1"/>
</dbReference>
<dbReference type="InterPro" id="IPR001857">
    <property type="entry name" value="Ribosomal_bL19"/>
</dbReference>
<evidence type="ECO:0000256" key="2">
    <source>
        <dbReference type="ARBA" id="ARBA00005781"/>
    </source>
</evidence>
<keyword evidence="3" id="KW-0809">Transit peptide</keyword>
<dbReference type="PANTHER" id="PTHR15680">
    <property type="entry name" value="RIBOSOMAL PROTEIN L19"/>
    <property type="match status" value="1"/>
</dbReference>
<evidence type="ECO:0000256" key="9">
    <source>
        <dbReference type="SAM" id="MobiDB-lite"/>
    </source>
</evidence>
<dbReference type="FunFam" id="2.30.30.790:FF:000002">
    <property type="entry name" value="39S ribosomal protein L19, mitochondrial"/>
    <property type="match status" value="1"/>
</dbReference>
<feature type="compositionally biased region" description="Basic and acidic residues" evidence="9">
    <location>
        <begin position="48"/>
        <end position="58"/>
    </location>
</feature>
<organism evidence="10 11">
    <name type="scientific">Megalurothrips usitatus</name>
    <name type="common">bean blossom thrips</name>
    <dbReference type="NCBI Taxonomy" id="439358"/>
    <lineage>
        <taxon>Eukaryota</taxon>
        <taxon>Metazoa</taxon>
        <taxon>Ecdysozoa</taxon>
        <taxon>Arthropoda</taxon>
        <taxon>Hexapoda</taxon>
        <taxon>Insecta</taxon>
        <taxon>Pterygota</taxon>
        <taxon>Neoptera</taxon>
        <taxon>Paraneoptera</taxon>
        <taxon>Thysanoptera</taxon>
        <taxon>Terebrantia</taxon>
        <taxon>Thripoidea</taxon>
        <taxon>Thripidae</taxon>
        <taxon>Megalurothrips</taxon>
    </lineage>
</organism>
<comment type="subcellular location">
    <subcellularLocation>
        <location evidence="1">Mitochondrion</location>
    </subcellularLocation>
</comment>
<evidence type="ECO:0000313" key="10">
    <source>
        <dbReference type="EMBL" id="KAJ1531547.1"/>
    </source>
</evidence>
<sequence length="313" mass="36932">MAFYIGRLGFGPELRLLGCKTMRCLGADSRNVVTSPAMFLPRSTTMDSKAEGSAEKRVGAKKLSKGTSPLSIDSPTADLNMRYKYPEMFPEPFMIWRNPLKEKLERKDMLSRRSRIYIPEFYVGSVLRVTLSNFHQPDKTSTFVGICIQREECGLKATFILRNVIDNLGVEIKLELYDPRLQKIEVLRLERRLDTHLRYLRDCPPEYSTFPLDMKAEIRRTDEVPLNRMKVRLNPRPWTEWWHKYDYKGIENLTEHISDKMKKRRQILAKPWEKYDLMKTYRATLPEEDMAEILEEIKEDVENHEQKHKRRGA</sequence>
<dbReference type="GO" id="GO:0003735">
    <property type="term" value="F:structural constituent of ribosome"/>
    <property type="evidence" value="ECO:0007669"/>
    <property type="project" value="InterPro"/>
</dbReference>
<dbReference type="InterPro" id="IPR008991">
    <property type="entry name" value="Translation_prot_SH3-like_sf"/>
</dbReference>
<protein>
    <recommendedName>
        <fullName evidence="7">Large ribosomal subunit protein bL19m</fullName>
    </recommendedName>
    <alternativeName>
        <fullName evidence="8">39S ribosomal protein L19, mitochondrial</fullName>
    </alternativeName>
</protein>
<keyword evidence="11" id="KW-1185">Reference proteome</keyword>
<keyword evidence="6" id="KW-0687">Ribonucleoprotein</keyword>
<keyword evidence="4" id="KW-0689">Ribosomal protein</keyword>
<feature type="region of interest" description="Disordered" evidence="9">
    <location>
        <begin position="44"/>
        <end position="68"/>
    </location>
</feature>
<dbReference type="AlphaFoldDB" id="A0AAV7Y4L4"/>
<gene>
    <name evidence="10" type="ORF">ONE63_000220</name>
</gene>
<evidence type="ECO:0000256" key="6">
    <source>
        <dbReference type="ARBA" id="ARBA00023274"/>
    </source>
</evidence>
<keyword evidence="5" id="KW-0496">Mitochondrion</keyword>
<evidence type="ECO:0000256" key="7">
    <source>
        <dbReference type="ARBA" id="ARBA00035288"/>
    </source>
</evidence>
<proteinExistence type="inferred from homology"/>
<reference evidence="10" key="1">
    <citation type="submission" date="2022-12" db="EMBL/GenBank/DDBJ databases">
        <title>Chromosome-level genome assembly of the bean flower thrips Megalurothrips usitatus.</title>
        <authorList>
            <person name="Ma L."/>
            <person name="Liu Q."/>
            <person name="Li H."/>
            <person name="Cai W."/>
        </authorList>
    </citation>
    <scope>NUCLEOTIDE SEQUENCE</scope>
    <source>
        <strain evidence="10">Cailab_2022a</strain>
    </source>
</reference>
<comment type="caution">
    <text evidence="10">The sequence shown here is derived from an EMBL/GenBank/DDBJ whole genome shotgun (WGS) entry which is preliminary data.</text>
</comment>
<dbReference type="InterPro" id="IPR038657">
    <property type="entry name" value="Ribosomal_bL19_sf"/>
</dbReference>
<accession>A0AAV7Y4L4</accession>
<evidence type="ECO:0000256" key="8">
    <source>
        <dbReference type="ARBA" id="ARBA00035359"/>
    </source>
</evidence>
<evidence type="ECO:0000256" key="3">
    <source>
        <dbReference type="ARBA" id="ARBA00022946"/>
    </source>
</evidence>
<dbReference type="SUPFAM" id="SSF50104">
    <property type="entry name" value="Translation proteins SH3-like domain"/>
    <property type="match status" value="1"/>
</dbReference>
<comment type="similarity">
    <text evidence="2">Belongs to the bacterial ribosomal protein bL19 family.</text>
</comment>
<evidence type="ECO:0000256" key="1">
    <source>
        <dbReference type="ARBA" id="ARBA00004173"/>
    </source>
</evidence>
<evidence type="ECO:0000256" key="5">
    <source>
        <dbReference type="ARBA" id="ARBA00023128"/>
    </source>
</evidence>
<evidence type="ECO:0000256" key="4">
    <source>
        <dbReference type="ARBA" id="ARBA00022980"/>
    </source>
</evidence>
<dbReference type="Gene3D" id="2.30.30.790">
    <property type="match status" value="1"/>
</dbReference>
<dbReference type="GO" id="GO:0006412">
    <property type="term" value="P:translation"/>
    <property type="evidence" value="ECO:0007669"/>
    <property type="project" value="InterPro"/>
</dbReference>
<dbReference type="EMBL" id="JAPTSV010000001">
    <property type="protein sequence ID" value="KAJ1531547.1"/>
    <property type="molecule type" value="Genomic_DNA"/>
</dbReference>
<name>A0AAV7Y4L4_9NEOP</name>
<dbReference type="GO" id="GO:0005762">
    <property type="term" value="C:mitochondrial large ribosomal subunit"/>
    <property type="evidence" value="ECO:0007669"/>
    <property type="project" value="TreeGrafter"/>
</dbReference>